<keyword evidence="1" id="KW-0472">Membrane</keyword>
<gene>
    <name evidence="2" type="ORF">OC25_15240</name>
</gene>
<sequence>MMKIKKAYYYLFYKFYKFGEWSPSVLPSDFTATFAIACLEILLLISLKFYYIEFFDRNDTFVFSSLQTLIPLSGVVIVNYYAFLNNKSWKTYVQKFDKWPEHKNLIGTWAVILFVAFVFGNLALAFHIMGKITGIE</sequence>
<dbReference type="RefSeq" id="WP_039477673.1">
    <property type="nucleotide sequence ID" value="NZ_JSYN01000018.1"/>
</dbReference>
<evidence type="ECO:0000313" key="2">
    <source>
        <dbReference type="EMBL" id="KIA92748.1"/>
    </source>
</evidence>
<comment type="caution">
    <text evidence="2">The sequence shown here is derived from an EMBL/GenBank/DDBJ whole genome shotgun (WGS) entry which is preliminary data.</text>
</comment>
<evidence type="ECO:0000256" key="1">
    <source>
        <dbReference type="SAM" id="Phobius"/>
    </source>
</evidence>
<dbReference type="AlphaFoldDB" id="A0A0C1FLU2"/>
<reference evidence="2 3" key="1">
    <citation type="submission" date="2014-10" db="EMBL/GenBank/DDBJ databases">
        <title>Pedobacter Kyungheensis.</title>
        <authorList>
            <person name="Anderson B.M."/>
            <person name="Newman J.D."/>
        </authorList>
    </citation>
    <scope>NUCLEOTIDE SEQUENCE [LARGE SCALE GENOMIC DNA]</scope>
    <source>
        <strain evidence="2 3">KACC 16221</strain>
    </source>
</reference>
<feature type="transmembrane region" description="Helical" evidence="1">
    <location>
        <begin position="30"/>
        <end position="51"/>
    </location>
</feature>
<keyword evidence="1" id="KW-1133">Transmembrane helix</keyword>
<protein>
    <submittedName>
        <fullName evidence="2">Uncharacterized protein</fullName>
    </submittedName>
</protein>
<keyword evidence="3" id="KW-1185">Reference proteome</keyword>
<feature type="transmembrane region" description="Helical" evidence="1">
    <location>
        <begin position="63"/>
        <end position="84"/>
    </location>
</feature>
<dbReference type="OrthoDB" id="1452486at2"/>
<accession>A0A0C1FLU2</accession>
<proteinExistence type="predicted"/>
<keyword evidence="1" id="KW-0812">Transmembrane</keyword>
<dbReference type="EMBL" id="JSYN01000018">
    <property type="protein sequence ID" value="KIA92748.1"/>
    <property type="molecule type" value="Genomic_DNA"/>
</dbReference>
<organism evidence="2 3">
    <name type="scientific">Pedobacter kyungheensis</name>
    <dbReference type="NCBI Taxonomy" id="1069985"/>
    <lineage>
        <taxon>Bacteria</taxon>
        <taxon>Pseudomonadati</taxon>
        <taxon>Bacteroidota</taxon>
        <taxon>Sphingobacteriia</taxon>
        <taxon>Sphingobacteriales</taxon>
        <taxon>Sphingobacteriaceae</taxon>
        <taxon>Pedobacter</taxon>
    </lineage>
</organism>
<dbReference type="Proteomes" id="UP000031246">
    <property type="component" value="Unassembled WGS sequence"/>
</dbReference>
<feature type="transmembrane region" description="Helical" evidence="1">
    <location>
        <begin position="104"/>
        <end position="126"/>
    </location>
</feature>
<name>A0A0C1FLU2_9SPHI</name>
<evidence type="ECO:0000313" key="3">
    <source>
        <dbReference type="Proteomes" id="UP000031246"/>
    </source>
</evidence>